<dbReference type="PANTHER" id="PTHR42923:SF17">
    <property type="entry name" value="AMINE OXIDASE DOMAIN-CONTAINING PROTEIN"/>
    <property type="match status" value="1"/>
</dbReference>
<dbReference type="KEGG" id="hch:HCH_00336"/>
<dbReference type="SUPFAM" id="SSF51905">
    <property type="entry name" value="FAD/NAD(P)-binding domain"/>
    <property type="match status" value="1"/>
</dbReference>
<dbReference type="InterPro" id="IPR002937">
    <property type="entry name" value="Amino_oxidase"/>
</dbReference>
<keyword evidence="3" id="KW-1185">Reference proteome</keyword>
<proteinExistence type="predicted"/>
<evidence type="ECO:0000313" key="2">
    <source>
        <dbReference type="EMBL" id="ABC27248.1"/>
    </source>
</evidence>
<reference evidence="2 3" key="1">
    <citation type="journal article" date="2005" name="Nucleic Acids Res.">
        <title>Genomic blueprint of Hahella chejuensis, a marine microbe producing an algicidal agent.</title>
        <authorList>
            <person name="Jeong H."/>
            <person name="Yim J.H."/>
            <person name="Lee C."/>
            <person name="Choi S.-H."/>
            <person name="Park Y.K."/>
            <person name="Yoon S.H."/>
            <person name="Hur C.-G."/>
            <person name="Kang H.-Y."/>
            <person name="Kim D."/>
            <person name="Lee H.H."/>
            <person name="Park K.H."/>
            <person name="Park S.-H."/>
            <person name="Park H.-S."/>
            <person name="Lee H.K."/>
            <person name="Oh T.K."/>
            <person name="Kim J.F."/>
        </authorList>
    </citation>
    <scope>NUCLEOTIDE SEQUENCE [LARGE SCALE GENOMIC DNA]</scope>
    <source>
        <strain evidence="2 3">KCTC 2396</strain>
    </source>
</reference>
<gene>
    <name evidence="2" type="ordered locus">HCH_00336</name>
</gene>
<dbReference type="AlphaFoldDB" id="Q2SQ26"/>
<feature type="domain" description="Amine oxidase" evidence="1">
    <location>
        <begin position="10"/>
        <end position="265"/>
    </location>
</feature>
<name>Q2SQ26_HAHCH</name>
<dbReference type="FunFam" id="1.10.405.20:FF:000001">
    <property type="entry name" value="Amine oxidase"/>
    <property type="match status" value="1"/>
</dbReference>
<dbReference type="GO" id="GO:0016491">
    <property type="term" value="F:oxidoreductase activity"/>
    <property type="evidence" value="ECO:0007669"/>
    <property type="project" value="InterPro"/>
</dbReference>
<dbReference type="Gene3D" id="3.30.70.1990">
    <property type="match status" value="1"/>
</dbReference>
<evidence type="ECO:0000259" key="1">
    <source>
        <dbReference type="Pfam" id="PF01593"/>
    </source>
</evidence>
<dbReference type="RefSeq" id="WP_011394325.1">
    <property type="nucleotide sequence ID" value="NC_007645.1"/>
</dbReference>
<dbReference type="Gene3D" id="3.50.50.60">
    <property type="entry name" value="FAD/NAD(P)-binding domain"/>
    <property type="match status" value="1"/>
</dbReference>
<dbReference type="Proteomes" id="UP000000238">
    <property type="component" value="Chromosome"/>
</dbReference>
<dbReference type="Pfam" id="PF01593">
    <property type="entry name" value="Amino_oxidase"/>
    <property type="match status" value="1"/>
</dbReference>
<dbReference type="Gene3D" id="1.10.405.20">
    <property type="match status" value="1"/>
</dbReference>
<dbReference type="STRING" id="349521.HCH_00336"/>
<organism evidence="2 3">
    <name type="scientific">Hahella chejuensis (strain KCTC 2396)</name>
    <dbReference type="NCBI Taxonomy" id="349521"/>
    <lineage>
        <taxon>Bacteria</taxon>
        <taxon>Pseudomonadati</taxon>
        <taxon>Pseudomonadota</taxon>
        <taxon>Gammaproteobacteria</taxon>
        <taxon>Oceanospirillales</taxon>
        <taxon>Hahellaceae</taxon>
        <taxon>Hahella</taxon>
    </lineage>
</organism>
<accession>Q2SQ26</accession>
<evidence type="ECO:0000313" key="3">
    <source>
        <dbReference type="Proteomes" id="UP000000238"/>
    </source>
</evidence>
<dbReference type="OrthoDB" id="20837at2"/>
<dbReference type="HOGENOM" id="CLU_028123_1_0_6"/>
<dbReference type="eggNOG" id="COG2907">
    <property type="taxonomic scope" value="Bacteria"/>
</dbReference>
<protein>
    <submittedName>
        <fullName evidence="2">Predicted NAD/FAD-binding protein</fullName>
    </submittedName>
</protein>
<dbReference type="InterPro" id="IPR036188">
    <property type="entry name" value="FAD/NAD-bd_sf"/>
</dbReference>
<dbReference type="InterPro" id="IPR050464">
    <property type="entry name" value="Zeta_carotene_desat/Oxidored"/>
</dbReference>
<sequence length="419" mass="47329">MNIAIIGAGVSGLTAAYYLHKNHDVTLYEANGRPGGHTDTHILSLDGQEVAVDSGFIVFNERNYPRFCDMLRELGVQWRDSDMSFSAVNEATGMEYGAAGLSRLLAQKRNLLRLDFYLMLKDLIRFYKEAPERALEVEADLTLGEFLRQDGYSRAFIDNHIVPMACALWSASARMIEAFPFRFFISFMDNHRMLQLRGRPQWKVVEGGSQKYVQRIQAALGRRVRLSCPVSVVSRCGDSVMVHSERYGAENYDAVAFACHSDQALALLKDSDSTERDVLGAIPYQENLAVVHSDIRAMPSKRAAWASWNAFIPQQATQHCSVSYWMNSLQGLTCPTPVIVTLNPTFPIAPEKVYARRTYAHPVYTHETLMAQARREEINGRRNTYYCGAYWGWGFHEDGVRSALDVVSLIQRRRYGVAA</sequence>
<dbReference type="PANTHER" id="PTHR42923">
    <property type="entry name" value="PROTOPORPHYRINOGEN OXIDASE"/>
    <property type="match status" value="1"/>
</dbReference>
<dbReference type="EMBL" id="CP000155">
    <property type="protein sequence ID" value="ABC27248.1"/>
    <property type="molecule type" value="Genomic_DNA"/>
</dbReference>